<protein>
    <submittedName>
        <fullName evidence="2">Uncharacterized protein</fullName>
    </submittedName>
</protein>
<feature type="region of interest" description="Disordered" evidence="1">
    <location>
        <begin position="144"/>
        <end position="170"/>
    </location>
</feature>
<proteinExistence type="predicted"/>
<evidence type="ECO:0000313" key="3">
    <source>
        <dbReference type="Proteomes" id="UP001390339"/>
    </source>
</evidence>
<feature type="region of interest" description="Disordered" evidence="1">
    <location>
        <begin position="1"/>
        <end position="24"/>
    </location>
</feature>
<keyword evidence="3" id="KW-1185">Reference proteome</keyword>
<comment type="caution">
    <text evidence="2">The sequence shown here is derived from an EMBL/GenBank/DDBJ whole genome shotgun (WGS) entry which is preliminary data.</text>
</comment>
<dbReference type="Proteomes" id="UP001390339">
    <property type="component" value="Unassembled WGS sequence"/>
</dbReference>
<dbReference type="EMBL" id="JAPCWZ010000004">
    <property type="protein sequence ID" value="KAK8869393.1"/>
    <property type="molecule type" value="Genomic_DNA"/>
</dbReference>
<name>A0ABR2IYL1_9PEZI</name>
<evidence type="ECO:0000256" key="1">
    <source>
        <dbReference type="SAM" id="MobiDB-lite"/>
    </source>
</evidence>
<evidence type="ECO:0000313" key="2">
    <source>
        <dbReference type="EMBL" id="KAK8869393.1"/>
    </source>
</evidence>
<feature type="compositionally biased region" description="Pro residues" evidence="1">
    <location>
        <begin position="1"/>
        <end position="10"/>
    </location>
</feature>
<accession>A0ABR2IYL1</accession>
<gene>
    <name evidence="2" type="ORF">PGQ11_007971</name>
</gene>
<organism evidence="2 3">
    <name type="scientific">Apiospora arundinis</name>
    <dbReference type="NCBI Taxonomy" id="335852"/>
    <lineage>
        <taxon>Eukaryota</taxon>
        <taxon>Fungi</taxon>
        <taxon>Dikarya</taxon>
        <taxon>Ascomycota</taxon>
        <taxon>Pezizomycotina</taxon>
        <taxon>Sordariomycetes</taxon>
        <taxon>Xylariomycetidae</taxon>
        <taxon>Amphisphaeriales</taxon>
        <taxon>Apiosporaceae</taxon>
        <taxon>Apiospora</taxon>
    </lineage>
</organism>
<sequence>MAITALPPPDVTQDTPLSREAGPLTTVFTTPDFCGPSMWHYPATPALSCPQRQEIEWVPLRLMLGAICPMGYTKGFLLPTSLASRSNGTPFLGGVLAPGERHVSVALRAAHVARRAPVSMPKRFIASVSPPEPCPHSWSITTGLTRVSRRRPPQRILPSRSAGKARISTK</sequence>
<reference evidence="2 3" key="1">
    <citation type="journal article" date="2024" name="IMA Fungus">
        <title>Apiospora arundinis, a panoply of carbohydrate-active enzymes and secondary metabolites.</title>
        <authorList>
            <person name="Sorensen T."/>
            <person name="Petersen C."/>
            <person name="Muurmann A.T."/>
            <person name="Christiansen J.V."/>
            <person name="Brundto M.L."/>
            <person name="Overgaard C.K."/>
            <person name="Boysen A.T."/>
            <person name="Wollenberg R.D."/>
            <person name="Larsen T.O."/>
            <person name="Sorensen J.L."/>
            <person name="Nielsen K.L."/>
            <person name="Sondergaard T.E."/>
        </authorList>
    </citation>
    <scope>NUCLEOTIDE SEQUENCE [LARGE SCALE GENOMIC DNA]</scope>
    <source>
        <strain evidence="2 3">AAU 773</strain>
    </source>
</reference>